<proteinExistence type="predicted"/>
<protein>
    <submittedName>
        <fullName evidence="1">Uncharacterized protein</fullName>
    </submittedName>
</protein>
<evidence type="ECO:0000313" key="1">
    <source>
        <dbReference type="EMBL" id="KAJ3526301.1"/>
    </source>
</evidence>
<organism evidence="1 2">
    <name type="scientific">Fusarium decemcellulare</name>
    <dbReference type="NCBI Taxonomy" id="57161"/>
    <lineage>
        <taxon>Eukaryota</taxon>
        <taxon>Fungi</taxon>
        <taxon>Dikarya</taxon>
        <taxon>Ascomycota</taxon>
        <taxon>Pezizomycotina</taxon>
        <taxon>Sordariomycetes</taxon>
        <taxon>Hypocreomycetidae</taxon>
        <taxon>Hypocreales</taxon>
        <taxon>Nectriaceae</taxon>
        <taxon>Fusarium</taxon>
        <taxon>Fusarium decemcellulare species complex</taxon>
    </lineage>
</organism>
<dbReference type="Proteomes" id="UP001148629">
    <property type="component" value="Unassembled WGS sequence"/>
</dbReference>
<gene>
    <name evidence="1" type="ORF">NM208_g11260</name>
</gene>
<accession>A0ACC1RUZ8</accession>
<reference evidence="1" key="1">
    <citation type="submission" date="2022-08" db="EMBL/GenBank/DDBJ databases">
        <title>Genome Sequence of Fusarium decemcellulare.</title>
        <authorList>
            <person name="Buettner E."/>
        </authorList>
    </citation>
    <scope>NUCLEOTIDE SEQUENCE</scope>
    <source>
        <strain evidence="1">Babe19</strain>
    </source>
</reference>
<evidence type="ECO:0000313" key="2">
    <source>
        <dbReference type="Proteomes" id="UP001148629"/>
    </source>
</evidence>
<name>A0ACC1RUZ8_9HYPO</name>
<sequence length="686" mass="76452">MTNPGPNVSSAGDIQPSAQTVCEQCNTIRRAFCQPLVAEQDPDFERVVKPYYDSVTDLEASAGSGCPLCRLLWAALQIHYPYYIVDADGMTIHLCKFQRGLATQLRIVIDSFDQPPEETLGILKICVGNEYCLTSGSEQMRKSLKAQEASGRQILRLGSPSSADRDLKDLVDNVILHWVENCEERKDGKPHARCNEPKQSLKSDGSWHPTRLLYVGSRANPSLRLVESQFDNIPNDEEYMILSYCWGKGNGSARTTELNYASRRQSIDYELLPKTIQDSIAITRAMSIQYLFVDAICIIQGSNGEGGMDWQREAPRMNTYYFNAFCTISASASEDASDGILLERPSRVHPVAPVCLGYFTDQAYCWKTMINAEPVQALLPSMPRFGAYLALPVPEFSHVIGCSLYQRGWVLQERLFSRRILHWFQNSLFWECCCVAGPSEVDVQGLFAYNPRDVPDDLRQLLYANYDPRKLAQTWQTFIATYSQLLFKYEHDRLIAIKGLTDSSCNLVWVDALPELSSGSSLSSSYGPSLVIGPVLLNWNTSHHGPGFIDVEDFPVVPQDKGSGAQGRLRLRGSLRVVNSEFTNTTDDVWCTTIGVLPCSREPAIVRLYFDAGPVAQGPSWGPHILTLPLGYLAGTQANEQVGLLLAESEATGVYKRIGLFRTTGLDAENDERVWTKGTESVIEII</sequence>
<comment type="caution">
    <text evidence="1">The sequence shown here is derived from an EMBL/GenBank/DDBJ whole genome shotgun (WGS) entry which is preliminary data.</text>
</comment>
<keyword evidence="2" id="KW-1185">Reference proteome</keyword>
<dbReference type="EMBL" id="JANRMS010001758">
    <property type="protein sequence ID" value="KAJ3526301.1"/>
    <property type="molecule type" value="Genomic_DNA"/>
</dbReference>